<dbReference type="Proteomes" id="UP001056035">
    <property type="component" value="Chromosome"/>
</dbReference>
<dbReference type="EMBL" id="CP098502">
    <property type="protein sequence ID" value="UTI65891.1"/>
    <property type="molecule type" value="Genomic_DNA"/>
</dbReference>
<organism evidence="2 3">
    <name type="scientific">Paraconexibacter antarcticus</name>
    <dbReference type="NCBI Taxonomy" id="2949664"/>
    <lineage>
        <taxon>Bacteria</taxon>
        <taxon>Bacillati</taxon>
        <taxon>Actinomycetota</taxon>
        <taxon>Thermoleophilia</taxon>
        <taxon>Solirubrobacterales</taxon>
        <taxon>Paraconexibacteraceae</taxon>
        <taxon>Paraconexibacter</taxon>
    </lineage>
</organism>
<evidence type="ECO:0000313" key="2">
    <source>
        <dbReference type="EMBL" id="UTI65891.1"/>
    </source>
</evidence>
<sequence>MKILAYTSPARGHLFPLVPVLDELGRRGHDVAVRTLASQTAALEACGFSAQAIAPAIEAIEHDDFRARTPPAKVGRAMATFGARAEHDAADLEAAITAERPDAVLVDVMSWGASAVAERSGLPWAQWLPYPLPVPSPDGGVPPFGPGLTPAHGPLGRLRDRALGPLLERVAGRAALPLANAVRGRAGVPPYARVADIYTSAPLLLYMTAEPLEYPRPEWPAGVRMVGPCAWEPPADPPPWLEAVDRPLVLVSTSSEFQDDGRLVATTLEALAGEDVHLVATVPAAGLAGLTVPANARVAEFLPHTPLLAKAACVVTHGGAGATQKALAAGVPVCVVPFGRDQFEVARRVEVAGAGTRLPAPRLSPARLRAAVLEAMTKTDGARRVADGFAATGGPVAAADAVEGLAGARAPA</sequence>
<proteinExistence type="predicted"/>
<reference evidence="2 3" key="1">
    <citation type="submission" date="2022-06" db="EMBL/GenBank/DDBJ databases">
        <title>Paraconexibacter antarcticus.</title>
        <authorList>
            <person name="Kim C.S."/>
        </authorList>
    </citation>
    <scope>NUCLEOTIDE SEQUENCE [LARGE SCALE GENOMIC DNA]</scope>
    <source>
        <strain evidence="2 3">02-257</strain>
    </source>
</reference>
<dbReference type="Pfam" id="PF06722">
    <property type="entry name" value="EryCIII-like_C"/>
    <property type="match status" value="1"/>
</dbReference>
<name>A0ABY5DW53_9ACTN</name>
<gene>
    <name evidence="2" type="ORF">NBH00_06675</name>
</gene>
<dbReference type="CDD" id="cd03784">
    <property type="entry name" value="GT1_Gtf-like"/>
    <property type="match status" value="1"/>
</dbReference>
<dbReference type="PANTHER" id="PTHR48050">
    <property type="entry name" value="STEROL 3-BETA-GLUCOSYLTRANSFERASE"/>
    <property type="match status" value="1"/>
</dbReference>
<protein>
    <recommendedName>
        <fullName evidence="1">Erythromycin biosynthesis protein CIII-like C-terminal domain-containing protein</fullName>
    </recommendedName>
</protein>
<dbReference type="InterPro" id="IPR050426">
    <property type="entry name" value="Glycosyltransferase_28"/>
</dbReference>
<dbReference type="SUPFAM" id="SSF53756">
    <property type="entry name" value="UDP-Glycosyltransferase/glycogen phosphorylase"/>
    <property type="match status" value="1"/>
</dbReference>
<dbReference type="InterPro" id="IPR002213">
    <property type="entry name" value="UDP_glucos_trans"/>
</dbReference>
<evidence type="ECO:0000259" key="1">
    <source>
        <dbReference type="Pfam" id="PF06722"/>
    </source>
</evidence>
<dbReference type="InterPro" id="IPR010610">
    <property type="entry name" value="EryCIII-like_C"/>
</dbReference>
<dbReference type="RefSeq" id="WP_254572569.1">
    <property type="nucleotide sequence ID" value="NZ_CP098502.1"/>
</dbReference>
<keyword evidence="3" id="KW-1185">Reference proteome</keyword>
<feature type="domain" description="Erythromycin biosynthesis protein CIII-like C-terminal" evidence="1">
    <location>
        <begin position="266"/>
        <end position="402"/>
    </location>
</feature>
<dbReference type="Gene3D" id="3.40.50.2000">
    <property type="entry name" value="Glycogen Phosphorylase B"/>
    <property type="match status" value="2"/>
</dbReference>
<accession>A0ABY5DW53</accession>
<evidence type="ECO:0000313" key="3">
    <source>
        <dbReference type="Proteomes" id="UP001056035"/>
    </source>
</evidence>
<dbReference type="PANTHER" id="PTHR48050:SF13">
    <property type="entry name" value="STEROL 3-BETA-GLUCOSYLTRANSFERASE UGT80A2"/>
    <property type="match status" value="1"/>
</dbReference>